<evidence type="ECO:0000259" key="3">
    <source>
        <dbReference type="PROSITE" id="PS00716"/>
    </source>
</evidence>
<dbReference type="SUPFAM" id="SSF88659">
    <property type="entry name" value="Sigma3 and sigma4 domains of RNA polymerase sigma factors"/>
    <property type="match status" value="2"/>
</dbReference>
<dbReference type="InterPro" id="IPR000943">
    <property type="entry name" value="RNA_pol_sigma70"/>
</dbReference>
<feature type="domain" description="RNA polymerase sigma-70" evidence="3">
    <location>
        <begin position="632"/>
        <end position="658"/>
    </location>
</feature>
<dbReference type="Pfam" id="PF04539">
    <property type="entry name" value="Sigma70_r3"/>
    <property type="match status" value="1"/>
</dbReference>
<feature type="compositionally biased region" description="Low complexity" evidence="2">
    <location>
        <begin position="428"/>
        <end position="441"/>
    </location>
</feature>
<dbReference type="CDD" id="cd06171">
    <property type="entry name" value="Sigma70_r4"/>
    <property type="match status" value="1"/>
</dbReference>
<dbReference type="InterPro" id="IPR013324">
    <property type="entry name" value="RNA_pol_sigma_r3/r4-like"/>
</dbReference>
<dbReference type="InterPro" id="IPR050239">
    <property type="entry name" value="Sigma-70_RNA_pol_init_factors"/>
</dbReference>
<feature type="region of interest" description="Disordered" evidence="2">
    <location>
        <begin position="416"/>
        <end position="441"/>
    </location>
</feature>
<feature type="region of interest" description="Disordered" evidence="2">
    <location>
        <begin position="318"/>
        <end position="338"/>
    </location>
</feature>
<evidence type="ECO:0000313" key="4">
    <source>
        <dbReference type="EMBL" id="PNH05713.1"/>
    </source>
</evidence>
<sequence length="695" mass="72198">MRAVAAPTRQRQSSSAVPELLETTHTERSTHFQEYSQATQLLARLDGRASSLEELLDQLNACEAGLDDALLAPPLPEGPADPAMRRANRAAKRAERKAVATPAEARRAEAAPAPGRATLAVVAEVVTAVAAEEEASTSAAMHGGSAPAVIASSSGLAEPAEAQPGSAGAVSDVQHLEELFKLTVGEPELPQPSARAVLVPRRAAKKQSAAAAAREAATAAAAREAATAVAAREAATAAAAAAAATAAAAAAKAAVAEAAAAEAAAAEAKAVAAAAVAAATAAEAEAAAAAAAMAAPAQVPAAESLAQRLERLLRSHAHPGAAEEAADQHEELDSQAGPSKADLLALEREGEELSAAEEAEQRQRVLAAAHHDLEASARVARSPQQLSVMPTGPSLLHLVSSPSAAPGRTARVSQARRTARNGGGRAGVGAAKAASTGASARGQKVAKDGTVQFLSSSNATAYLDHDLERDVTEVCRDFLFLEKVKRQCCKTLHRQALPGELAAAVGMDVTLPVKMIEQLTKLKSTAALLQELHKREPTTAELAAELGLSVARVELMLDVSRSANSLDMPIGSDDGESTMKDAVEDDRAASDEVYGNNTLKEDMESMLAELPEREALVVRMRFGLLEDGKEYTLEEIGDVLQVTRERIRQIEAKALRKLKVRTIDESGKLKEYSDNLDMLEGRDVAARTSSGTRKT</sequence>
<evidence type="ECO:0000256" key="2">
    <source>
        <dbReference type="SAM" id="MobiDB-lite"/>
    </source>
</evidence>
<dbReference type="PRINTS" id="PR00046">
    <property type="entry name" value="SIGMA70FCT"/>
</dbReference>
<dbReference type="NCBIfam" id="TIGR02937">
    <property type="entry name" value="sigma70-ECF"/>
    <property type="match status" value="1"/>
</dbReference>
<feature type="region of interest" description="Disordered" evidence="2">
    <location>
        <begin position="89"/>
        <end position="113"/>
    </location>
</feature>
<dbReference type="InterPro" id="IPR007624">
    <property type="entry name" value="RNA_pol_sigma70_r3"/>
</dbReference>
<dbReference type="PROSITE" id="PS00716">
    <property type="entry name" value="SIGMA70_2"/>
    <property type="match status" value="1"/>
</dbReference>
<dbReference type="GO" id="GO:0006352">
    <property type="term" value="P:DNA-templated transcription initiation"/>
    <property type="evidence" value="ECO:0007669"/>
    <property type="project" value="InterPro"/>
</dbReference>
<dbReference type="Proteomes" id="UP000236333">
    <property type="component" value="Unassembled WGS sequence"/>
</dbReference>
<dbReference type="Pfam" id="PF04545">
    <property type="entry name" value="Sigma70_r4"/>
    <property type="match status" value="1"/>
</dbReference>
<dbReference type="EMBL" id="PGGS01000285">
    <property type="protein sequence ID" value="PNH05713.1"/>
    <property type="molecule type" value="Genomic_DNA"/>
</dbReference>
<proteinExistence type="inferred from homology"/>
<dbReference type="PANTHER" id="PTHR30603">
    <property type="entry name" value="RNA POLYMERASE SIGMA FACTOR RPO"/>
    <property type="match status" value="1"/>
</dbReference>
<keyword evidence="5" id="KW-1185">Reference proteome</keyword>
<reference evidence="4 5" key="1">
    <citation type="journal article" date="2017" name="Mol. Biol. Evol.">
        <title>The 4-celled Tetrabaena socialis nuclear genome reveals the essential components for genetic control of cell number at the origin of multicellularity in the volvocine lineage.</title>
        <authorList>
            <person name="Featherston J."/>
            <person name="Arakaki Y."/>
            <person name="Hanschen E.R."/>
            <person name="Ferris P.J."/>
            <person name="Michod R.E."/>
            <person name="Olson B.J.S.C."/>
            <person name="Nozaki H."/>
            <person name="Durand P.M."/>
        </authorList>
    </citation>
    <scope>NUCLEOTIDE SEQUENCE [LARGE SCALE GENOMIC DNA]</scope>
    <source>
        <strain evidence="4 5">NIES-571</strain>
    </source>
</reference>
<protein>
    <submittedName>
        <fullName evidence="4">RNA polymerase sigma factor rpoD</fullName>
    </submittedName>
</protein>
<dbReference type="AlphaFoldDB" id="A0A2J7ZZM1"/>
<comment type="caution">
    <text evidence="4">The sequence shown here is derived from an EMBL/GenBank/DDBJ whole genome shotgun (WGS) entry which is preliminary data.</text>
</comment>
<gene>
    <name evidence="4" type="ORF">TSOC_008015</name>
</gene>
<dbReference type="OrthoDB" id="206108at2759"/>
<comment type="similarity">
    <text evidence="1">Belongs to the sigma-70 factor family.</text>
</comment>
<evidence type="ECO:0000256" key="1">
    <source>
        <dbReference type="ARBA" id="ARBA00007788"/>
    </source>
</evidence>
<dbReference type="PANTHER" id="PTHR30603:SF47">
    <property type="entry name" value="RNA POLYMERASE SIGMA FACTOR SIGD, CHLOROPLASTIC"/>
    <property type="match status" value="1"/>
</dbReference>
<dbReference type="Gene3D" id="1.10.10.10">
    <property type="entry name" value="Winged helix-like DNA-binding domain superfamily/Winged helix DNA-binding domain"/>
    <property type="match status" value="2"/>
</dbReference>
<feature type="compositionally biased region" description="Basic and acidic residues" evidence="2">
    <location>
        <begin position="92"/>
        <end position="109"/>
    </location>
</feature>
<organism evidence="4 5">
    <name type="scientific">Tetrabaena socialis</name>
    <dbReference type="NCBI Taxonomy" id="47790"/>
    <lineage>
        <taxon>Eukaryota</taxon>
        <taxon>Viridiplantae</taxon>
        <taxon>Chlorophyta</taxon>
        <taxon>core chlorophytes</taxon>
        <taxon>Chlorophyceae</taxon>
        <taxon>CS clade</taxon>
        <taxon>Chlamydomonadales</taxon>
        <taxon>Tetrabaenaceae</taxon>
        <taxon>Tetrabaena</taxon>
    </lineage>
</organism>
<evidence type="ECO:0000313" key="5">
    <source>
        <dbReference type="Proteomes" id="UP000236333"/>
    </source>
</evidence>
<name>A0A2J7ZZM1_9CHLO</name>
<dbReference type="InterPro" id="IPR007630">
    <property type="entry name" value="RNA_pol_sigma70_r4"/>
</dbReference>
<dbReference type="GO" id="GO:0003700">
    <property type="term" value="F:DNA-binding transcription factor activity"/>
    <property type="evidence" value="ECO:0007669"/>
    <property type="project" value="InterPro"/>
</dbReference>
<dbReference type="InterPro" id="IPR036388">
    <property type="entry name" value="WH-like_DNA-bd_sf"/>
</dbReference>
<accession>A0A2J7ZZM1</accession>
<dbReference type="InterPro" id="IPR014284">
    <property type="entry name" value="RNA_pol_sigma-70_dom"/>
</dbReference>